<keyword evidence="7 9" id="KW-0695">RNA-directed DNA polymerase</keyword>
<dbReference type="EMBL" id="SMMG02000008">
    <property type="protein sequence ID" value="KAA3464159.1"/>
    <property type="molecule type" value="Genomic_DNA"/>
</dbReference>
<dbReference type="InterPro" id="IPR043128">
    <property type="entry name" value="Rev_trsase/Diguanyl_cyclase"/>
</dbReference>
<feature type="domain" description="Reverse transcriptase RNase H-like" evidence="8">
    <location>
        <begin position="785"/>
        <end position="889"/>
    </location>
</feature>
<dbReference type="SUPFAM" id="SSF53098">
    <property type="entry name" value="Ribonuclease H-like"/>
    <property type="match status" value="1"/>
</dbReference>
<keyword evidence="2" id="KW-0808">Transferase</keyword>
<dbReference type="CDD" id="cd00303">
    <property type="entry name" value="retropepsin_like"/>
    <property type="match status" value="1"/>
</dbReference>
<evidence type="ECO:0000256" key="3">
    <source>
        <dbReference type="ARBA" id="ARBA00022695"/>
    </source>
</evidence>
<dbReference type="Gene3D" id="3.30.420.10">
    <property type="entry name" value="Ribonuclease H-like superfamily/Ribonuclease H"/>
    <property type="match status" value="1"/>
</dbReference>
<dbReference type="GO" id="GO:0003676">
    <property type="term" value="F:nucleic acid binding"/>
    <property type="evidence" value="ECO:0007669"/>
    <property type="project" value="InterPro"/>
</dbReference>
<dbReference type="OrthoDB" id="996821at2759"/>
<accession>A0A5B6V4M2</accession>
<dbReference type="GO" id="GO:0016787">
    <property type="term" value="F:hydrolase activity"/>
    <property type="evidence" value="ECO:0007669"/>
    <property type="project" value="UniProtKB-KW"/>
</dbReference>
<sequence>MVKRGLIISNSEEGTEGKRNHCEFHNREGHGIQECTEFRAIVQNLMDNKEMEFYEEIEGSEEREIYASEEGSMEKVQKGNRPLVIILKPRVNEARTQVAPRVIIQKPAAFPYRDSKRVPWNYDCNVPIQGKDNPASASKEDQNPASISVLALLQSSEVHRNTLMKVLNETYMANDISVSKLDQLVNNISADNFIYFNDDEIPPGGRGSTKALHITSRCKGYTLLGVLIDNGSTLNVLPISTLNRLPVDSSHMKECQNIVRAFDGTQRRVMGRIEIPLLIGPTTYEVDFLVMVVKPSYNCLLGRPWIHSAGAVPSSLHQKLKLVSEGRLVTINTEEDIIAAVTSDAPYLETNDEAIKCSFRSLEFVNATFITEGNRILVPKISKTTRMGLQMTVGKGALPGKGLRRYLQGELWLRWVIHAEQKAPIEEDIIAMLGNVHINVISEEAAEGGSLLDIRPYEPGSVLNNWTAEEIPIVFRAISEFPDINDMSNAATGSESPFEQDMCLEGSQDFENDMDCGLSSDLLRMVKQEERQILPHEETMEVVTLEEGKAVKIGTCITEEMKRDLVDLLQEFKDVFAWSYQDMPRLSTDIIVHRLPIKQDCKPVQQKLRRMGLDIVLKIKEDVKKQFDAGFLQEIKYSEWVANIVPVPKKDGATYQRAMVTLFHDMIHKEIEVYVDDMIVKFRTEEEHIRVLRKLFLRRESRLTPTRFELYKNCLHRAFKRKSEVSWEGLNYIARFISQLTEKSDPIFRLLKKRNLGVWDDECQNAFDKVKQYLSSPPVLFPPRPDGPLILYLTVFNNSMGCVLSQHDESGRREKAIYYLSKKFTECEMRYSPVEKLCCALIRTTQRLRQYMLYHMTWLISKLDPLKYMMESTALNGRMTRWQILLSEFDIVYVSQKDVKGSAIADFLASRALEEYEPLNSDFPNEELMYVSATEEDATKDHLWKLNFDGASKAIGNGIGAVLVSPNGDHYPFSCKLDFDCTNNMAEYEACIMGLRAAIERPLCSDYDEESSPTVLTSQVWRRRGIRGEVYEGLLKVRRRMVMRVKTCTQRKDALGTPRVSAC</sequence>
<dbReference type="PANTHER" id="PTHR32108:SF5">
    <property type="entry name" value="DYNACTIN SUBUNIT 1-LIKE"/>
    <property type="match status" value="1"/>
</dbReference>
<keyword evidence="4" id="KW-0540">Nuclease</keyword>
<keyword evidence="10" id="KW-1185">Reference proteome</keyword>
<protein>
    <recommendedName>
        <fullName evidence="1">RNA-directed DNA polymerase</fullName>
        <ecNumber evidence="1">2.7.7.49</ecNumber>
    </recommendedName>
</protein>
<dbReference type="InterPro" id="IPR021109">
    <property type="entry name" value="Peptidase_aspartic_dom_sf"/>
</dbReference>
<gene>
    <name evidence="9" type="ORF">EPI10_008447</name>
</gene>
<evidence type="ECO:0000256" key="2">
    <source>
        <dbReference type="ARBA" id="ARBA00022679"/>
    </source>
</evidence>
<evidence type="ECO:0000256" key="5">
    <source>
        <dbReference type="ARBA" id="ARBA00022759"/>
    </source>
</evidence>
<dbReference type="Gene3D" id="2.40.70.10">
    <property type="entry name" value="Acid Proteases"/>
    <property type="match status" value="1"/>
</dbReference>
<dbReference type="InterPro" id="IPR043502">
    <property type="entry name" value="DNA/RNA_pol_sf"/>
</dbReference>
<dbReference type="Pfam" id="PF17917">
    <property type="entry name" value="RT_RNaseH"/>
    <property type="match status" value="1"/>
</dbReference>
<comment type="caution">
    <text evidence="9">The sequence shown here is derived from an EMBL/GenBank/DDBJ whole genome shotgun (WGS) entry which is preliminary data.</text>
</comment>
<name>A0A5B6V4M2_9ROSI</name>
<evidence type="ECO:0000313" key="10">
    <source>
        <dbReference type="Proteomes" id="UP000325315"/>
    </source>
</evidence>
<evidence type="ECO:0000259" key="8">
    <source>
        <dbReference type="Pfam" id="PF17917"/>
    </source>
</evidence>
<dbReference type="SUPFAM" id="SSF56672">
    <property type="entry name" value="DNA/RNA polymerases"/>
    <property type="match status" value="1"/>
</dbReference>
<dbReference type="InterPro" id="IPR036397">
    <property type="entry name" value="RNaseH_sf"/>
</dbReference>
<dbReference type="InterPro" id="IPR041373">
    <property type="entry name" value="RT_RNaseH"/>
</dbReference>
<keyword evidence="3" id="KW-0548">Nucleotidyltransferase</keyword>
<keyword evidence="6" id="KW-0378">Hydrolase</keyword>
<evidence type="ECO:0000256" key="6">
    <source>
        <dbReference type="ARBA" id="ARBA00022801"/>
    </source>
</evidence>
<evidence type="ECO:0000256" key="4">
    <source>
        <dbReference type="ARBA" id="ARBA00022722"/>
    </source>
</evidence>
<dbReference type="PANTHER" id="PTHR32108">
    <property type="entry name" value="DNA-DIRECTED RNA POLYMERASE SUBUNIT ALPHA"/>
    <property type="match status" value="1"/>
</dbReference>
<evidence type="ECO:0000256" key="7">
    <source>
        <dbReference type="ARBA" id="ARBA00022918"/>
    </source>
</evidence>
<dbReference type="InterPro" id="IPR012337">
    <property type="entry name" value="RNaseH-like_sf"/>
</dbReference>
<dbReference type="Gene3D" id="3.30.70.270">
    <property type="match status" value="1"/>
</dbReference>
<organism evidence="9 10">
    <name type="scientific">Gossypium australe</name>
    <dbReference type="NCBI Taxonomy" id="47621"/>
    <lineage>
        <taxon>Eukaryota</taxon>
        <taxon>Viridiplantae</taxon>
        <taxon>Streptophyta</taxon>
        <taxon>Embryophyta</taxon>
        <taxon>Tracheophyta</taxon>
        <taxon>Spermatophyta</taxon>
        <taxon>Magnoliopsida</taxon>
        <taxon>eudicotyledons</taxon>
        <taxon>Gunneridae</taxon>
        <taxon>Pentapetalae</taxon>
        <taxon>rosids</taxon>
        <taxon>malvids</taxon>
        <taxon>Malvales</taxon>
        <taxon>Malvaceae</taxon>
        <taxon>Malvoideae</taxon>
        <taxon>Gossypium</taxon>
    </lineage>
</organism>
<reference evidence="10" key="1">
    <citation type="journal article" date="2019" name="Plant Biotechnol. J.">
        <title>Genome sequencing of the Australian wild diploid species Gossypium australe highlights disease resistance and delayed gland morphogenesis.</title>
        <authorList>
            <person name="Cai Y."/>
            <person name="Cai X."/>
            <person name="Wang Q."/>
            <person name="Wang P."/>
            <person name="Zhang Y."/>
            <person name="Cai C."/>
            <person name="Xu Y."/>
            <person name="Wang K."/>
            <person name="Zhou Z."/>
            <person name="Wang C."/>
            <person name="Geng S."/>
            <person name="Li B."/>
            <person name="Dong Q."/>
            <person name="Hou Y."/>
            <person name="Wang H."/>
            <person name="Ai P."/>
            <person name="Liu Z."/>
            <person name="Yi F."/>
            <person name="Sun M."/>
            <person name="An G."/>
            <person name="Cheng J."/>
            <person name="Zhang Y."/>
            <person name="Shi Q."/>
            <person name="Xie Y."/>
            <person name="Shi X."/>
            <person name="Chang Y."/>
            <person name="Huang F."/>
            <person name="Chen Y."/>
            <person name="Hong S."/>
            <person name="Mi L."/>
            <person name="Sun Q."/>
            <person name="Zhang L."/>
            <person name="Zhou B."/>
            <person name="Peng R."/>
            <person name="Zhang X."/>
            <person name="Liu F."/>
        </authorList>
    </citation>
    <scope>NUCLEOTIDE SEQUENCE [LARGE SCALE GENOMIC DNA]</scope>
    <source>
        <strain evidence="10">cv. PA1801</strain>
    </source>
</reference>
<evidence type="ECO:0000256" key="1">
    <source>
        <dbReference type="ARBA" id="ARBA00012493"/>
    </source>
</evidence>
<evidence type="ECO:0000313" key="9">
    <source>
        <dbReference type="EMBL" id="KAA3464159.1"/>
    </source>
</evidence>
<dbReference type="GO" id="GO:0003964">
    <property type="term" value="F:RNA-directed DNA polymerase activity"/>
    <property type="evidence" value="ECO:0007669"/>
    <property type="project" value="UniProtKB-KW"/>
</dbReference>
<dbReference type="Proteomes" id="UP000325315">
    <property type="component" value="Unassembled WGS sequence"/>
</dbReference>
<dbReference type="Gene3D" id="3.10.10.10">
    <property type="entry name" value="HIV Type 1 Reverse Transcriptase, subunit A, domain 1"/>
    <property type="match status" value="1"/>
</dbReference>
<dbReference type="EC" id="2.7.7.49" evidence="1"/>
<keyword evidence="5" id="KW-0255">Endonuclease</keyword>
<dbReference type="AlphaFoldDB" id="A0A5B6V4M2"/>
<dbReference type="GO" id="GO:0004519">
    <property type="term" value="F:endonuclease activity"/>
    <property type="evidence" value="ECO:0007669"/>
    <property type="project" value="UniProtKB-KW"/>
</dbReference>
<proteinExistence type="predicted"/>
<dbReference type="CDD" id="cd09274">
    <property type="entry name" value="RNase_HI_RT_Ty3"/>
    <property type="match status" value="1"/>
</dbReference>